<keyword evidence="1" id="KW-0472">Membrane</keyword>
<evidence type="ECO:0000256" key="1">
    <source>
        <dbReference type="SAM" id="Phobius"/>
    </source>
</evidence>
<protein>
    <submittedName>
        <fullName evidence="2">Type IV pilin protein</fullName>
    </submittedName>
</protein>
<dbReference type="PROSITE" id="PS00409">
    <property type="entry name" value="PROKAR_NTER_METHYL"/>
    <property type="match status" value="1"/>
</dbReference>
<dbReference type="SUPFAM" id="SSF54523">
    <property type="entry name" value="Pili subunits"/>
    <property type="match status" value="1"/>
</dbReference>
<dbReference type="Gene3D" id="3.30.700.10">
    <property type="entry name" value="Glycoprotein, Type 4 Pilin"/>
    <property type="match status" value="1"/>
</dbReference>
<gene>
    <name evidence="2" type="ORF">HBJ55_19575</name>
</gene>
<evidence type="ECO:0000313" key="2">
    <source>
        <dbReference type="EMBL" id="NIC07633.1"/>
    </source>
</evidence>
<dbReference type="InterPro" id="IPR045584">
    <property type="entry name" value="Pilin-like"/>
</dbReference>
<evidence type="ECO:0000313" key="3">
    <source>
        <dbReference type="Proteomes" id="UP001318321"/>
    </source>
</evidence>
<reference evidence="2 3" key="1">
    <citation type="submission" date="2020-03" db="EMBL/GenBank/DDBJ databases">
        <title>Identification of Halomonas strains.</title>
        <authorList>
            <person name="Xiao Z."/>
            <person name="Dong F."/>
            <person name="Wang Z."/>
            <person name="Zhao J.-Y."/>
        </authorList>
    </citation>
    <scope>NUCLEOTIDE SEQUENCE [LARGE SCALE GENOMIC DNA]</scope>
    <source>
        <strain evidence="2 3">DX6</strain>
    </source>
</reference>
<dbReference type="PANTHER" id="PTHR30093">
    <property type="entry name" value="GENERAL SECRETION PATHWAY PROTEIN G"/>
    <property type="match status" value="1"/>
</dbReference>
<name>A0ABX0PZC8_9GAMM</name>
<feature type="transmembrane region" description="Helical" evidence="1">
    <location>
        <begin position="39"/>
        <end position="59"/>
    </location>
</feature>
<dbReference type="InterPro" id="IPR012902">
    <property type="entry name" value="N_methyl_site"/>
</dbReference>
<dbReference type="NCBIfam" id="TIGR02532">
    <property type="entry name" value="IV_pilin_GFxxxE"/>
    <property type="match status" value="1"/>
</dbReference>
<dbReference type="EMBL" id="JAAQTO010000055">
    <property type="protein sequence ID" value="NIC07633.1"/>
    <property type="molecule type" value="Genomic_DNA"/>
</dbReference>
<dbReference type="Pfam" id="PF16732">
    <property type="entry name" value="ComP_DUS"/>
    <property type="match status" value="1"/>
</dbReference>
<keyword evidence="3" id="KW-1185">Reference proteome</keyword>
<keyword evidence="1" id="KW-1133">Transmembrane helix</keyword>
<accession>A0ABX0PZC8</accession>
<keyword evidence="1" id="KW-0812">Transmembrane</keyword>
<dbReference type="Pfam" id="PF07963">
    <property type="entry name" value="N_methyl"/>
    <property type="match status" value="1"/>
</dbReference>
<sequence length="153" mass="16506">MIHNETNCNQSAEERRVTTYARLAHRWPRYGTPRRARGFTLIELMIAVAVIAILASIAIPSYRGYVERATRTDAHAGLMEAAGQLERCYTVNNSYAGCSTISSSPDGNYSISLTSAAATYTLTASLNSGRGPDGCSGNMTLNHQGVRSPAACW</sequence>
<dbReference type="Proteomes" id="UP001318321">
    <property type="component" value="Unassembled WGS sequence"/>
</dbReference>
<organism evidence="2 3">
    <name type="scientific">Billgrantia bachuensis</name>
    <dbReference type="NCBI Taxonomy" id="2717286"/>
    <lineage>
        <taxon>Bacteria</taxon>
        <taxon>Pseudomonadati</taxon>
        <taxon>Pseudomonadota</taxon>
        <taxon>Gammaproteobacteria</taxon>
        <taxon>Oceanospirillales</taxon>
        <taxon>Halomonadaceae</taxon>
        <taxon>Billgrantia</taxon>
    </lineage>
</organism>
<dbReference type="InterPro" id="IPR031982">
    <property type="entry name" value="PilE-like"/>
</dbReference>
<comment type="caution">
    <text evidence="2">The sequence shown here is derived from an EMBL/GenBank/DDBJ whole genome shotgun (WGS) entry which is preliminary data.</text>
</comment>
<proteinExistence type="predicted"/>
<dbReference type="PANTHER" id="PTHR30093:SF47">
    <property type="entry name" value="TYPE IV PILUS NON-CORE MINOR PILIN PILE"/>
    <property type="match status" value="1"/>
</dbReference>